<dbReference type="PANTHER" id="PTHR30290">
    <property type="entry name" value="PERIPLASMIC BINDING COMPONENT OF ABC TRANSPORTER"/>
    <property type="match status" value="1"/>
</dbReference>
<dbReference type="EMBL" id="BAAAUD010000021">
    <property type="protein sequence ID" value="GAA2936802.1"/>
    <property type="molecule type" value="Genomic_DNA"/>
</dbReference>
<evidence type="ECO:0000313" key="7">
    <source>
        <dbReference type="Proteomes" id="UP001500403"/>
    </source>
</evidence>
<dbReference type="SUPFAM" id="SSF53850">
    <property type="entry name" value="Periplasmic binding protein-like II"/>
    <property type="match status" value="1"/>
</dbReference>
<accession>A0ABN3X3W0</accession>
<dbReference type="RefSeq" id="WP_344493997.1">
    <property type="nucleotide sequence ID" value="NZ_BAAAUD010000021.1"/>
</dbReference>
<dbReference type="Gene3D" id="3.40.190.10">
    <property type="entry name" value="Periplasmic binding protein-like II"/>
    <property type="match status" value="1"/>
</dbReference>
<comment type="similarity">
    <text evidence="1">Belongs to the bacterial solute-binding protein 5 family.</text>
</comment>
<organism evidence="6 7">
    <name type="scientific">Streptomyces enissocaesilis</name>
    <dbReference type="NCBI Taxonomy" id="332589"/>
    <lineage>
        <taxon>Bacteria</taxon>
        <taxon>Bacillati</taxon>
        <taxon>Actinomycetota</taxon>
        <taxon>Actinomycetes</taxon>
        <taxon>Kitasatosporales</taxon>
        <taxon>Streptomycetaceae</taxon>
        <taxon>Streptomyces</taxon>
        <taxon>Streptomyces rochei group</taxon>
    </lineage>
</organism>
<evidence type="ECO:0000259" key="5">
    <source>
        <dbReference type="Pfam" id="PF00496"/>
    </source>
</evidence>
<dbReference type="PANTHER" id="PTHR30290:SF9">
    <property type="entry name" value="OLIGOPEPTIDE-BINDING PROTEIN APPA"/>
    <property type="match status" value="1"/>
</dbReference>
<dbReference type="InterPro" id="IPR000914">
    <property type="entry name" value="SBP_5_dom"/>
</dbReference>
<name>A0ABN3X3W0_9ACTN</name>
<dbReference type="Proteomes" id="UP001500403">
    <property type="component" value="Unassembled WGS sequence"/>
</dbReference>
<dbReference type="CDD" id="cd08518">
    <property type="entry name" value="PBP2_NikA_DppA_OppA_like_19"/>
    <property type="match status" value="1"/>
</dbReference>
<keyword evidence="7" id="KW-1185">Reference proteome</keyword>
<protein>
    <submittedName>
        <fullName evidence="6">ABC transporter substrate-binding protein</fullName>
    </submittedName>
</protein>
<proteinExistence type="inferred from homology"/>
<sequence>MLSRSIRGAAAATLAGTLAFTAAACSKPGASGTGSGSGGSKDSAVVGIAYEPETLSPLLGYGKDGNSKIFDGLLTFDDEMKLQPALAAELPEVTDDGRTYTYTLRQGVKFSDGKPFTSKDVVFTYETILDEKTNNASKTELDAVEDVRADGDHKVVFTLKYPYAPFAERTVLPIAPEHVAGEQDVNSGSFTTKPVGTGPYVLTSWSKGEKLSFKANPGYWGGAPKVKKFTMAIIKDDDVRATRLRTGDLDGAILPPNLAKTFKDEAGRTTYAAKSFDYRTVTLPTHNEVTGDTGVRRALDVAVDRQAMVDKILEGAGKPAYGPVPTDSPWFAKGTERVHDLAKAKKILDEAGWKPGADGIRVKDGVRAEFPLWYLSGDKLRQDHALAYASDAKKAGIDIRTQAGTWEVIMPRMKHDAVLAGGGSPGDPDFDQYTLLRSSLAGDAFNNMAWYDNPAVDKALKDGRESGEKADRKAAYDTVQRELVKNPGYTFLTHIDHLYVVDEKWSGLTTQIEPHDHGLASGPWWNVEDWTPKK</sequence>
<evidence type="ECO:0000313" key="6">
    <source>
        <dbReference type="EMBL" id="GAA2936802.1"/>
    </source>
</evidence>
<feature type="chain" id="PRO_5045075763" evidence="4">
    <location>
        <begin position="25"/>
        <end position="534"/>
    </location>
</feature>
<feature type="domain" description="Solute-binding protein family 5" evidence="5">
    <location>
        <begin position="81"/>
        <end position="438"/>
    </location>
</feature>
<evidence type="ECO:0000256" key="3">
    <source>
        <dbReference type="ARBA" id="ARBA00022729"/>
    </source>
</evidence>
<dbReference type="Gene3D" id="3.90.76.10">
    <property type="entry name" value="Dipeptide-binding Protein, Domain 1"/>
    <property type="match status" value="1"/>
</dbReference>
<keyword evidence="2" id="KW-0813">Transport</keyword>
<feature type="signal peptide" evidence="4">
    <location>
        <begin position="1"/>
        <end position="24"/>
    </location>
</feature>
<dbReference type="PROSITE" id="PS51257">
    <property type="entry name" value="PROKAR_LIPOPROTEIN"/>
    <property type="match status" value="1"/>
</dbReference>
<evidence type="ECO:0000256" key="1">
    <source>
        <dbReference type="ARBA" id="ARBA00005695"/>
    </source>
</evidence>
<dbReference type="InterPro" id="IPR039424">
    <property type="entry name" value="SBP_5"/>
</dbReference>
<evidence type="ECO:0000256" key="2">
    <source>
        <dbReference type="ARBA" id="ARBA00022448"/>
    </source>
</evidence>
<evidence type="ECO:0000256" key="4">
    <source>
        <dbReference type="SAM" id="SignalP"/>
    </source>
</evidence>
<gene>
    <name evidence="6" type="ORF">GCM10010446_22430</name>
</gene>
<reference evidence="6 7" key="1">
    <citation type="journal article" date="2019" name="Int. J. Syst. Evol. Microbiol.">
        <title>The Global Catalogue of Microorganisms (GCM) 10K type strain sequencing project: providing services to taxonomists for standard genome sequencing and annotation.</title>
        <authorList>
            <consortium name="The Broad Institute Genomics Platform"/>
            <consortium name="The Broad Institute Genome Sequencing Center for Infectious Disease"/>
            <person name="Wu L."/>
            <person name="Ma J."/>
        </authorList>
    </citation>
    <scope>NUCLEOTIDE SEQUENCE [LARGE SCALE GENOMIC DNA]</scope>
    <source>
        <strain evidence="6 7">JCM 9088</strain>
    </source>
</reference>
<dbReference type="Pfam" id="PF00496">
    <property type="entry name" value="SBP_bac_5"/>
    <property type="match status" value="1"/>
</dbReference>
<dbReference type="Gene3D" id="3.10.105.10">
    <property type="entry name" value="Dipeptide-binding Protein, Domain 3"/>
    <property type="match status" value="1"/>
</dbReference>
<dbReference type="PIRSF" id="PIRSF002741">
    <property type="entry name" value="MppA"/>
    <property type="match status" value="1"/>
</dbReference>
<dbReference type="InterPro" id="IPR030678">
    <property type="entry name" value="Peptide/Ni-bd"/>
</dbReference>
<comment type="caution">
    <text evidence="6">The sequence shown here is derived from an EMBL/GenBank/DDBJ whole genome shotgun (WGS) entry which is preliminary data.</text>
</comment>
<keyword evidence="3 4" id="KW-0732">Signal</keyword>